<evidence type="ECO:0000256" key="2">
    <source>
        <dbReference type="SAM" id="MobiDB-lite"/>
    </source>
</evidence>
<keyword evidence="6" id="KW-1185">Reference proteome</keyword>
<evidence type="ECO:0000259" key="4">
    <source>
        <dbReference type="Pfam" id="PF13629"/>
    </source>
</evidence>
<evidence type="ECO:0000256" key="1">
    <source>
        <dbReference type="RuleBase" id="RU004003"/>
    </source>
</evidence>
<dbReference type="PRINTS" id="PR00811">
    <property type="entry name" value="BCTERIALGSPD"/>
</dbReference>
<proteinExistence type="inferred from homology"/>
<comment type="similarity">
    <text evidence="1">Belongs to the bacterial secretin family.</text>
</comment>
<comment type="caution">
    <text evidence="5">The sequence shown here is derived from an EMBL/GenBank/DDBJ whole genome shotgun (WGS) entry which is preliminary data.</text>
</comment>
<dbReference type="Proteomes" id="UP000469421">
    <property type="component" value="Unassembled WGS sequence"/>
</dbReference>
<dbReference type="GO" id="GO:0009306">
    <property type="term" value="P:protein secretion"/>
    <property type="evidence" value="ECO:0007669"/>
    <property type="project" value="InterPro"/>
</dbReference>
<dbReference type="AlphaFoldDB" id="A0A6N7LRF8"/>
<dbReference type="InterPro" id="IPR001775">
    <property type="entry name" value="GspD/PilQ"/>
</dbReference>
<evidence type="ECO:0000313" key="5">
    <source>
        <dbReference type="EMBL" id="MQX52977.1"/>
    </source>
</evidence>
<protein>
    <submittedName>
        <fullName evidence="5">Uncharacterized protein</fullName>
    </submittedName>
</protein>
<sequence length="500" mass="53964">MEEGKMTVTIRQWQLGPFRGIRLLLILLASLVTSVASAAERYELQFSEGLQKEELTLSLGKSQMIYSPSPLDQVVIGNPAIADIKLLSSRHVLILGLKPGHTNLAFRDQNRNLVALMDVIVGYDVDQMKRRIYELMPEEQGVELRGSNDQIILSGKVSSVMAMEQALSVAKSFAPAEKVVNMLEVGGGTQVMLEVRIAEISRTSLKELGVNLSVLDEDGAKVLTALSGITSNNTPFLDAIFSDPSATAFGINGITGQLQALERQGLAKVLAKPNLTALSGQEASFLAGGEVAIPVAQDTNNDGTATISVDYKEFGVGLKFIPTVLSDSSINIKLNAEVSAVDEANGFQASGFNIPGFVTRRTGTTVEMADGQAFAVAGLIQNNANNVINKVPLLGSIPVLGALFRSSEYKRSESELVVIVTPRLVTPKRMDDYAMPTDVFVPPTDLDQYLLGFLQHQPSENRNDDEEEEAEQQNSRADASAQGGLQGHYGHQLREVASYE</sequence>
<dbReference type="Pfam" id="PF00263">
    <property type="entry name" value="Secretin"/>
    <property type="match status" value="1"/>
</dbReference>
<gene>
    <name evidence="5" type="ORF">GFN93_06920</name>
</gene>
<feature type="domain" description="Pilus formation protein N-terminal" evidence="4">
    <location>
        <begin position="52"/>
        <end position="121"/>
    </location>
</feature>
<dbReference type="PANTHER" id="PTHR30332">
    <property type="entry name" value="PROBABLE GENERAL SECRETION PATHWAY PROTEIN D"/>
    <property type="match status" value="1"/>
</dbReference>
<dbReference type="InterPro" id="IPR050810">
    <property type="entry name" value="Bact_Secretion_Sys_Channel"/>
</dbReference>
<accession>A0A6N7LRF8</accession>
<organism evidence="5 6">
    <name type="scientific">Alcanivorax sediminis</name>
    <dbReference type="NCBI Taxonomy" id="2663008"/>
    <lineage>
        <taxon>Bacteria</taxon>
        <taxon>Pseudomonadati</taxon>
        <taxon>Pseudomonadota</taxon>
        <taxon>Gammaproteobacteria</taxon>
        <taxon>Oceanospirillales</taxon>
        <taxon>Alcanivoracaceae</taxon>
        <taxon>Alcanivorax</taxon>
    </lineage>
</organism>
<dbReference type="Pfam" id="PF13629">
    <property type="entry name" value="T2SS-T3SS_pil_N"/>
    <property type="match status" value="1"/>
</dbReference>
<feature type="domain" description="Type II/III secretion system secretin-like" evidence="3">
    <location>
        <begin position="260"/>
        <end position="425"/>
    </location>
</feature>
<evidence type="ECO:0000313" key="6">
    <source>
        <dbReference type="Proteomes" id="UP000469421"/>
    </source>
</evidence>
<dbReference type="InterPro" id="IPR004846">
    <property type="entry name" value="T2SS/T3SS_dom"/>
</dbReference>
<dbReference type="PANTHER" id="PTHR30332:SF17">
    <property type="entry name" value="TYPE IV PILIATION SYSTEM PROTEIN DR_0774-RELATED"/>
    <property type="match status" value="1"/>
</dbReference>
<dbReference type="GO" id="GO:0015627">
    <property type="term" value="C:type II protein secretion system complex"/>
    <property type="evidence" value="ECO:0007669"/>
    <property type="project" value="TreeGrafter"/>
</dbReference>
<reference evidence="5 6" key="1">
    <citation type="submission" date="2019-10" db="EMBL/GenBank/DDBJ databases">
        <title>Alcanivorax sp.PA15-N-34 draft genome sequence.</title>
        <authorList>
            <person name="Liao X."/>
            <person name="Shao Z."/>
        </authorList>
    </citation>
    <scope>NUCLEOTIDE SEQUENCE [LARGE SCALE GENOMIC DNA]</scope>
    <source>
        <strain evidence="5 6">PA15-N-34</strain>
    </source>
</reference>
<dbReference type="EMBL" id="WIRE01000001">
    <property type="protein sequence ID" value="MQX52977.1"/>
    <property type="molecule type" value="Genomic_DNA"/>
</dbReference>
<evidence type="ECO:0000259" key="3">
    <source>
        <dbReference type="Pfam" id="PF00263"/>
    </source>
</evidence>
<name>A0A6N7LRF8_9GAMM</name>
<dbReference type="InterPro" id="IPR032789">
    <property type="entry name" value="T2SS-T3SS_pil_N"/>
</dbReference>
<feature type="region of interest" description="Disordered" evidence="2">
    <location>
        <begin position="459"/>
        <end position="500"/>
    </location>
</feature>